<dbReference type="AlphaFoldDB" id="A0ABD1N0V9"/>
<protein>
    <submittedName>
        <fullName evidence="2">Uncharacterized protein</fullName>
    </submittedName>
</protein>
<gene>
    <name evidence="2" type="ORF">Fmac_009624</name>
</gene>
<proteinExistence type="predicted"/>
<evidence type="ECO:0000256" key="1">
    <source>
        <dbReference type="SAM" id="MobiDB-lite"/>
    </source>
</evidence>
<comment type="caution">
    <text evidence="2">The sequence shown here is derived from an EMBL/GenBank/DDBJ whole genome shotgun (WGS) entry which is preliminary data.</text>
</comment>
<accession>A0ABD1N0V9</accession>
<reference evidence="2 3" key="1">
    <citation type="submission" date="2024-08" db="EMBL/GenBank/DDBJ databases">
        <title>Insights into the chromosomal genome structure of Flemingia macrophylla.</title>
        <authorList>
            <person name="Ding Y."/>
            <person name="Zhao Y."/>
            <person name="Bi W."/>
            <person name="Wu M."/>
            <person name="Zhao G."/>
            <person name="Gong Y."/>
            <person name="Li W."/>
            <person name="Zhang P."/>
        </authorList>
    </citation>
    <scope>NUCLEOTIDE SEQUENCE [LARGE SCALE GENOMIC DNA]</scope>
    <source>
        <strain evidence="2">DYQJB</strain>
        <tissue evidence="2">Leaf</tissue>
    </source>
</reference>
<dbReference type="Proteomes" id="UP001603857">
    <property type="component" value="Unassembled WGS sequence"/>
</dbReference>
<name>A0ABD1N0V9_9FABA</name>
<sequence length="64" mass="7129">MEQSNGFVDGETQKSHPKMPSNSFPIPLPGSNRQFPRYNNNAWKRRATTLGNVSGANEKPTLKV</sequence>
<feature type="region of interest" description="Disordered" evidence="1">
    <location>
        <begin position="1"/>
        <end position="38"/>
    </location>
</feature>
<organism evidence="2 3">
    <name type="scientific">Flemingia macrophylla</name>
    <dbReference type="NCBI Taxonomy" id="520843"/>
    <lineage>
        <taxon>Eukaryota</taxon>
        <taxon>Viridiplantae</taxon>
        <taxon>Streptophyta</taxon>
        <taxon>Embryophyta</taxon>
        <taxon>Tracheophyta</taxon>
        <taxon>Spermatophyta</taxon>
        <taxon>Magnoliopsida</taxon>
        <taxon>eudicotyledons</taxon>
        <taxon>Gunneridae</taxon>
        <taxon>Pentapetalae</taxon>
        <taxon>rosids</taxon>
        <taxon>fabids</taxon>
        <taxon>Fabales</taxon>
        <taxon>Fabaceae</taxon>
        <taxon>Papilionoideae</taxon>
        <taxon>50 kb inversion clade</taxon>
        <taxon>NPAAA clade</taxon>
        <taxon>indigoferoid/millettioid clade</taxon>
        <taxon>Phaseoleae</taxon>
        <taxon>Flemingia</taxon>
    </lineage>
</organism>
<dbReference type="EMBL" id="JBGMDY010000003">
    <property type="protein sequence ID" value="KAL2341684.1"/>
    <property type="molecule type" value="Genomic_DNA"/>
</dbReference>
<keyword evidence="3" id="KW-1185">Reference proteome</keyword>
<evidence type="ECO:0000313" key="2">
    <source>
        <dbReference type="EMBL" id="KAL2341684.1"/>
    </source>
</evidence>
<evidence type="ECO:0000313" key="3">
    <source>
        <dbReference type="Proteomes" id="UP001603857"/>
    </source>
</evidence>